<dbReference type="InterPro" id="IPR036116">
    <property type="entry name" value="FN3_sf"/>
</dbReference>
<keyword evidence="1 4" id="KW-0645">Protease</keyword>
<keyword evidence="9" id="KW-1185">Reference proteome</keyword>
<dbReference type="InterPro" id="IPR023828">
    <property type="entry name" value="Peptidase_S8_Ser-AS"/>
</dbReference>
<organism evidence="8 9">
    <name type="scientific">Marinigracilibium pacificum</name>
    <dbReference type="NCBI Taxonomy" id="2729599"/>
    <lineage>
        <taxon>Bacteria</taxon>
        <taxon>Pseudomonadati</taxon>
        <taxon>Bacteroidota</taxon>
        <taxon>Cytophagia</taxon>
        <taxon>Cytophagales</taxon>
        <taxon>Flammeovirgaceae</taxon>
        <taxon>Marinigracilibium</taxon>
    </lineage>
</organism>
<dbReference type="InterPro" id="IPR015500">
    <property type="entry name" value="Peptidase_S8_subtilisin-rel"/>
</dbReference>
<dbReference type="Proteomes" id="UP000559010">
    <property type="component" value="Unassembled WGS sequence"/>
</dbReference>
<keyword evidence="2 4" id="KW-0378">Hydrolase</keyword>
<dbReference type="RefSeq" id="WP_169677968.1">
    <property type="nucleotide sequence ID" value="NZ_JABBNU010000002.1"/>
</dbReference>
<proteinExistence type="inferred from homology"/>
<feature type="signal peptide" evidence="5">
    <location>
        <begin position="1"/>
        <end position="25"/>
    </location>
</feature>
<accession>A0A848IZB5</accession>
<evidence type="ECO:0000256" key="3">
    <source>
        <dbReference type="ARBA" id="ARBA00022825"/>
    </source>
</evidence>
<feature type="domain" description="Cadherin" evidence="6">
    <location>
        <begin position="2234"/>
        <end position="2313"/>
    </location>
</feature>
<dbReference type="GO" id="GO:0004252">
    <property type="term" value="F:serine-type endopeptidase activity"/>
    <property type="evidence" value="ECO:0007669"/>
    <property type="project" value="UniProtKB-UniRule"/>
</dbReference>
<dbReference type="InterPro" id="IPR002126">
    <property type="entry name" value="Cadherin-like_dom"/>
</dbReference>
<dbReference type="InterPro" id="IPR013783">
    <property type="entry name" value="Ig-like_fold"/>
</dbReference>
<dbReference type="Gene3D" id="2.60.40.10">
    <property type="entry name" value="Immunoglobulins"/>
    <property type="match status" value="5"/>
</dbReference>
<dbReference type="PROSITE" id="PS00138">
    <property type="entry name" value="SUBTILASE_SER"/>
    <property type="match status" value="1"/>
</dbReference>
<evidence type="ECO:0000259" key="7">
    <source>
        <dbReference type="PROSITE" id="PS50853"/>
    </source>
</evidence>
<dbReference type="Pfam" id="PF00082">
    <property type="entry name" value="Peptidase_S8"/>
    <property type="match status" value="1"/>
</dbReference>
<evidence type="ECO:0000256" key="4">
    <source>
        <dbReference type="PROSITE-ProRule" id="PRU01240"/>
    </source>
</evidence>
<dbReference type="NCBIfam" id="TIGR04183">
    <property type="entry name" value="Por_Secre_tail"/>
    <property type="match status" value="1"/>
</dbReference>
<evidence type="ECO:0000256" key="2">
    <source>
        <dbReference type="ARBA" id="ARBA00022801"/>
    </source>
</evidence>
<comment type="caution">
    <text evidence="8">The sequence shown here is derived from an EMBL/GenBank/DDBJ whole genome shotgun (WGS) entry which is preliminary data.</text>
</comment>
<evidence type="ECO:0000256" key="1">
    <source>
        <dbReference type="ARBA" id="ARBA00022670"/>
    </source>
</evidence>
<dbReference type="Pfam" id="PF18962">
    <property type="entry name" value="Por_Secre_tail"/>
    <property type="match status" value="1"/>
</dbReference>
<dbReference type="InterPro" id="IPR036852">
    <property type="entry name" value="Peptidase_S8/S53_dom_sf"/>
</dbReference>
<dbReference type="EMBL" id="JABBNU010000002">
    <property type="protein sequence ID" value="NMM47339.1"/>
    <property type="molecule type" value="Genomic_DNA"/>
</dbReference>
<evidence type="ECO:0000313" key="8">
    <source>
        <dbReference type="EMBL" id="NMM47339.1"/>
    </source>
</evidence>
<dbReference type="GO" id="GO:0007156">
    <property type="term" value="P:homophilic cell adhesion via plasma membrane adhesion molecules"/>
    <property type="evidence" value="ECO:0007669"/>
    <property type="project" value="InterPro"/>
</dbReference>
<dbReference type="SUPFAM" id="SSF49265">
    <property type="entry name" value="Fibronectin type III"/>
    <property type="match status" value="1"/>
</dbReference>
<dbReference type="GO" id="GO:0016485">
    <property type="term" value="P:protein processing"/>
    <property type="evidence" value="ECO:0007669"/>
    <property type="project" value="TreeGrafter"/>
</dbReference>
<evidence type="ECO:0000313" key="9">
    <source>
        <dbReference type="Proteomes" id="UP000559010"/>
    </source>
</evidence>
<dbReference type="PANTHER" id="PTHR42884">
    <property type="entry name" value="PROPROTEIN CONVERTASE SUBTILISIN/KEXIN-RELATED"/>
    <property type="match status" value="1"/>
</dbReference>
<gene>
    <name evidence="8" type="ORF">HH304_02940</name>
</gene>
<dbReference type="PROSITE" id="PS51892">
    <property type="entry name" value="SUBTILASE"/>
    <property type="match status" value="1"/>
</dbReference>
<name>A0A848IZB5_9BACT</name>
<dbReference type="InterPro" id="IPR015919">
    <property type="entry name" value="Cadherin-like_sf"/>
</dbReference>
<dbReference type="InterPro" id="IPR022398">
    <property type="entry name" value="Peptidase_S8_His-AS"/>
</dbReference>
<dbReference type="GO" id="GO:0016020">
    <property type="term" value="C:membrane"/>
    <property type="evidence" value="ECO:0007669"/>
    <property type="project" value="InterPro"/>
</dbReference>
<protein>
    <submittedName>
        <fullName evidence="8">S8 family serine peptidase</fullName>
    </submittedName>
</protein>
<feature type="active site" description="Charge relay system" evidence="4">
    <location>
        <position position="256"/>
    </location>
</feature>
<dbReference type="GO" id="GO:0005509">
    <property type="term" value="F:calcium ion binding"/>
    <property type="evidence" value="ECO:0007669"/>
    <property type="project" value="InterPro"/>
</dbReference>
<reference evidence="8 9" key="1">
    <citation type="submission" date="2020-04" db="EMBL/GenBank/DDBJ databases">
        <title>Flammeovirgaceae bacterium KN852 isolated from deep sea.</title>
        <authorList>
            <person name="Zhang D.-C."/>
        </authorList>
    </citation>
    <scope>NUCLEOTIDE SEQUENCE [LARGE SCALE GENOMIC DNA]</scope>
    <source>
        <strain evidence="8 9">KN852</strain>
    </source>
</reference>
<evidence type="ECO:0000256" key="5">
    <source>
        <dbReference type="SAM" id="SignalP"/>
    </source>
</evidence>
<dbReference type="InterPro" id="IPR000209">
    <property type="entry name" value="Peptidase_S8/S53_dom"/>
</dbReference>
<dbReference type="InterPro" id="IPR026444">
    <property type="entry name" value="Secre_tail"/>
</dbReference>
<dbReference type="CDD" id="cd00063">
    <property type="entry name" value="FN3"/>
    <property type="match status" value="1"/>
</dbReference>
<feature type="active site" description="Charge relay system" evidence="4">
    <location>
        <position position="432"/>
    </location>
</feature>
<dbReference type="NCBIfam" id="NF012200">
    <property type="entry name" value="choice_anch_D"/>
    <property type="match status" value="2"/>
</dbReference>
<dbReference type="SMART" id="SM00060">
    <property type="entry name" value="FN3"/>
    <property type="match status" value="1"/>
</dbReference>
<keyword evidence="5" id="KW-0732">Signal</keyword>
<sequence>MIKYLQLKTSHLVVLLLFCFSAVNGFSQVTQGKVHIKFKPGMEATVSNMKVSRTANGIVQIGLSGFDAVASQYKAVEIKPMFVPKKGREEAHRRHGLHLWYEVTIDENSDVLSSVNAFGNIAEVIESEPIYAKTFVEPSQATEVALSSLANNAPVNDPGLADQWHYENDGSNNGIPEADINLFQAWNTTKGASNVIVSVHDQGVDASHEDLAANMWVNEAELNGEPGVDDDFNGYVDDIHGYDFVNNSGNVPGEEHGTHVAGTIAAVNNNGIGVAGVAGGSGSGDGTRIMTMKAIGGNMAASFVYAADNGAVISQNSWTYTIAGVYEQATLDAIDYFIAEAGSYPGSPMKGGIVIFAAGNYNQNQVYYPEAYEKVMAVAALGPANKKAYYSNYASWVDIAAPGGDQSQIYGNKGGILSTLPNNSYGFYQGTSMACPHVSGIAALVVAARGGSNFTNADLWTHLITGTRDIYQYNDEAYAGFLGVGYIDAALAIEENEGVGPDMITDLSASTVSQDFVELNWTSVGDQDDATVFGYEIYYSTDSMKVAQKNGHETIIISDKNNPGIVLSQVIEDLIPETKYYFAISGYDRWGNKGNISEVISATTTDAPEIAFDVTNFNITLDNSNAHTSSEIFNVINNAEGALKWNAVIRQTKPYALSTTNLNYPMASSSALKGVEMMQVANTTEGDVNAEVSDYNNNWENKFWRVGRTVSSIYIIGEEDTSIPNSAAMKYTVDDPEGFNLTRISQFMNLDRTQFPQGVLEIYQGESIEKKNLVLAQSFDGNYGEGGRDNTVTLDYQLFFEQGETFWVVFHMPTGIKYPLGIGQETNPTDSDNCFMSFDVGETWVPLAEAIEDDRWVWRQELQSTVQPIHEYLTLSQADGVTPGLSQEEITVNADGTSLINGKYYASAVFYSNDDNQRIADIDFTINVNDHKPVLSSSQLVDFGSTFVGVPTTLEIPLVNSGLGVFRFNDPSCVTTNADFDLGGTSKSGIPASVKALDSDVLTVTFTPTSAGNISGQIQLVDYNGNTHTINVSGVGTQPSEIAYNPASSDFTMAIGEVQSGSFDIVNNGNYPLQFYFPRLVSQEDVIQVPVQGSSFGYFWENTKDAGATHTYQWEDISQTGKNVTAFWRDQNGRFLELDLGFQFPYFEQVLDKLYLTQYGVLVTRTDIGWVGNSITPGNPTSNVPISALNRLLRLEYGGDIYIQRKSGKIIIQYENVRVASGATSAFTFQTIIYNNGDIVHNYKAVPSASFYRTADIAIEDPDKKFGSLIYDKSSYTDTPDAGLTNESSIKIYSPGVDAIENVSMTYGVVPVGESQTINFDVNSANLVEGNWYQKLVVASNDPVNPLSAYTANINVNAGGVVDAQLAETSYDFGTIFQGDSVGRIFELENVGTKGTQITGISSSTGSFILEHDALPVDLQSKTIFFLSASHDGVAQGTFTDQITFTFADGSQETLDLAINVGPAPAITVTTDPIDYNLNVGETAAHTVTIQNNGEAELEFTTSGTEWAYFNDETVATSAAQLKEHSYIFKTNLDDGSVGYNWEELVGGDSEKLDDGTISEWHTRALPFEFKFYGNVYDTIYIHSNGVITFDDYTDLVMEGPVSGPAVIPDPGLVNNAIAPFWGNGYYSGIDAADREISGVFFKEYDDYVIVEFARLVDRAYTGMPFSVQAIIYKNGNIKYQYKFGTRSRAHEAVVGIENADGTDGVQVMSYDFFLEDKMAIVFSPANKRRLAAGSSVELPMTIDATHTNGGTYSANLQIQSNVPGNLNTFIPASLTVTGLGEINVIDSLYFGDIVAETLPNGNTITHDIDFVLTNSGSDLLTVNTAELTEGTDYSLSMLQVFCGFRGCTETLTPVDGAITLSLQPGEEQLFRLTLNTRLETYEAIDTVAFDLGLATEVKVPVYANVFLPSVLELDNDTFHYEASDNTFTASDVINLNNADGQNELIYDITYNYIRGGSTMATQMTSTSEEVNGEISGVASSSMVPVMSAANFNRDLAYGEDAVNTFIGFGPSSKFNSATKFNAGAEGFNLSHISTYISAENNTSTRMVVEVYAGNDIYDAVKVSEVEYKHDAETNFQGMVTIPLEEVVKMYPYETFWVVVNYPYGVSYPQGTNTTGGMAGTFMYQSGAFWYDLQATPGFTEQGWYVKAHEETYSKIGWLTVSGSGSVPAGETGTIDISVSAETVENADVFADIVISSNDPYNPTANVRVSMHMNQAPVFDAGKHYYEIHETESIEISVTATDLEGETFEFALENAPVGMTMETFDGIANLSYTTDYLSAGVYNMSVTATDAGGRVSQFPIELNVVNVNRTPVVTDIADFNLSIGGPEYFIDGTTVFADPDTDDALYYHVEFEQNGLLDVSITGNTFEFIPKAPGTTLVTIYATDGMIDEEVSTTFTVTVDYILGTDDLLDTKFRMYPNPVIDALNVKVPENGEYTMNIYGVDGKVYMSRVIEMSVNGTSIDMSTLRHGIYVLELIGEDSSITRKIIKE</sequence>
<keyword evidence="3 4" id="KW-0720">Serine protease</keyword>
<dbReference type="PANTHER" id="PTHR42884:SF14">
    <property type="entry name" value="NEUROENDOCRINE CONVERTASE 1"/>
    <property type="match status" value="1"/>
</dbReference>
<dbReference type="PROSITE" id="PS00137">
    <property type="entry name" value="SUBTILASE_HIS"/>
    <property type="match status" value="1"/>
</dbReference>
<dbReference type="PROSITE" id="PS50268">
    <property type="entry name" value="CADHERIN_2"/>
    <property type="match status" value="1"/>
</dbReference>
<dbReference type="PRINTS" id="PR00723">
    <property type="entry name" value="SUBTILISIN"/>
</dbReference>
<dbReference type="Gene3D" id="3.40.50.200">
    <property type="entry name" value="Peptidase S8/S53 domain"/>
    <property type="match status" value="1"/>
</dbReference>
<dbReference type="SUPFAM" id="SSF52743">
    <property type="entry name" value="Subtilisin-like"/>
    <property type="match status" value="1"/>
</dbReference>
<feature type="chain" id="PRO_5032772346" evidence="5">
    <location>
        <begin position="26"/>
        <end position="2488"/>
    </location>
</feature>
<dbReference type="InterPro" id="IPR003961">
    <property type="entry name" value="FN3_dom"/>
</dbReference>
<feature type="active site" description="Charge relay system" evidence="4">
    <location>
        <position position="201"/>
    </location>
</feature>
<comment type="similarity">
    <text evidence="4">Belongs to the peptidase S8 family.</text>
</comment>
<dbReference type="PROSITE" id="PS50853">
    <property type="entry name" value="FN3"/>
    <property type="match status" value="1"/>
</dbReference>
<evidence type="ECO:0000259" key="6">
    <source>
        <dbReference type="PROSITE" id="PS50268"/>
    </source>
</evidence>
<dbReference type="SUPFAM" id="SSF49313">
    <property type="entry name" value="Cadherin-like"/>
    <property type="match status" value="1"/>
</dbReference>
<feature type="domain" description="Fibronectin type-III" evidence="7">
    <location>
        <begin position="503"/>
        <end position="607"/>
    </location>
</feature>